<dbReference type="GO" id="GO:0003700">
    <property type="term" value="F:DNA-binding transcription factor activity"/>
    <property type="evidence" value="ECO:0007669"/>
    <property type="project" value="TreeGrafter"/>
</dbReference>
<dbReference type="STRING" id="745368.SAMN02745178_01070"/>
<dbReference type="InterPro" id="IPR018490">
    <property type="entry name" value="cNMP-bd_dom_sf"/>
</dbReference>
<dbReference type="InterPro" id="IPR000595">
    <property type="entry name" value="cNMP-bd_dom"/>
</dbReference>
<dbReference type="PROSITE" id="PS50042">
    <property type="entry name" value="CNMP_BINDING_3"/>
    <property type="match status" value="1"/>
</dbReference>
<evidence type="ECO:0000256" key="3">
    <source>
        <dbReference type="ARBA" id="ARBA00023163"/>
    </source>
</evidence>
<dbReference type="GO" id="GO:0005829">
    <property type="term" value="C:cytosol"/>
    <property type="evidence" value="ECO:0007669"/>
    <property type="project" value="TreeGrafter"/>
</dbReference>
<keyword evidence="6" id="KW-0418">Kinase</keyword>
<dbReference type="GeneID" id="93337547"/>
<keyword evidence="7" id="KW-1185">Reference proteome</keyword>
<proteinExistence type="predicted"/>
<dbReference type="PROSITE" id="PS51063">
    <property type="entry name" value="HTH_CRP_2"/>
    <property type="match status" value="1"/>
</dbReference>
<dbReference type="RefSeq" id="WP_078784062.1">
    <property type="nucleotide sequence ID" value="NZ_CAJKTF010000005.1"/>
</dbReference>
<dbReference type="SMART" id="SM00100">
    <property type="entry name" value="cNMP"/>
    <property type="match status" value="1"/>
</dbReference>
<dbReference type="SUPFAM" id="SSF46785">
    <property type="entry name" value="Winged helix' DNA-binding domain"/>
    <property type="match status" value="1"/>
</dbReference>
<feature type="domain" description="HTH crp-type" evidence="5">
    <location>
        <begin position="155"/>
        <end position="223"/>
    </location>
</feature>
<dbReference type="AlphaFoldDB" id="A0A1T4WWB5"/>
<dbReference type="OrthoDB" id="9774616at2"/>
<organism evidence="6 7">
    <name type="scientific">Gemmiger formicilis</name>
    <dbReference type="NCBI Taxonomy" id="745368"/>
    <lineage>
        <taxon>Bacteria</taxon>
        <taxon>Bacillati</taxon>
        <taxon>Bacillota</taxon>
        <taxon>Clostridia</taxon>
        <taxon>Eubacteriales</taxon>
        <taxon>Gemmiger</taxon>
    </lineage>
</organism>
<evidence type="ECO:0000313" key="6">
    <source>
        <dbReference type="EMBL" id="SKA81158.1"/>
    </source>
</evidence>
<evidence type="ECO:0000256" key="1">
    <source>
        <dbReference type="ARBA" id="ARBA00023015"/>
    </source>
</evidence>
<dbReference type="GO" id="GO:0003677">
    <property type="term" value="F:DNA binding"/>
    <property type="evidence" value="ECO:0007669"/>
    <property type="project" value="UniProtKB-KW"/>
</dbReference>
<reference evidence="6 7" key="1">
    <citation type="submission" date="2017-02" db="EMBL/GenBank/DDBJ databases">
        <authorList>
            <person name="Peterson S.W."/>
        </authorList>
    </citation>
    <scope>NUCLEOTIDE SEQUENCE [LARGE SCALE GENOMIC DNA]</scope>
    <source>
        <strain evidence="6 7">ATCC 27749</strain>
    </source>
</reference>
<dbReference type="InterPro" id="IPR036390">
    <property type="entry name" value="WH_DNA-bd_sf"/>
</dbReference>
<dbReference type="PANTHER" id="PTHR24567:SF58">
    <property type="entry name" value="CYCLIC AMP-BINDING REGULATORY PROTEIN"/>
    <property type="match status" value="1"/>
</dbReference>
<dbReference type="CDD" id="cd00038">
    <property type="entry name" value="CAP_ED"/>
    <property type="match status" value="1"/>
</dbReference>
<feature type="domain" description="Cyclic nucleotide-binding" evidence="4">
    <location>
        <begin position="15"/>
        <end position="88"/>
    </location>
</feature>
<dbReference type="Gene3D" id="2.60.120.10">
    <property type="entry name" value="Jelly Rolls"/>
    <property type="match status" value="1"/>
</dbReference>
<dbReference type="SUPFAM" id="SSF51206">
    <property type="entry name" value="cAMP-binding domain-like"/>
    <property type="match status" value="1"/>
</dbReference>
<evidence type="ECO:0000313" key="7">
    <source>
        <dbReference type="Proteomes" id="UP000190286"/>
    </source>
</evidence>
<keyword evidence="2" id="KW-0238">DNA-binding</keyword>
<dbReference type="PANTHER" id="PTHR24567">
    <property type="entry name" value="CRP FAMILY TRANSCRIPTIONAL REGULATORY PROTEIN"/>
    <property type="match status" value="1"/>
</dbReference>
<dbReference type="EMBL" id="FUYF01000004">
    <property type="protein sequence ID" value="SKA81158.1"/>
    <property type="molecule type" value="Genomic_DNA"/>
</dbReference>
<keyword evidence="3" id="KW-0804">Transcription</keyword>
<dbReference type="Proteomes" id="UP000190286">
    <property type="component" value="Unassembled WGS sequence"/>
</dbReference>
<accession>A0A1T4WWB5</accession>
<dbReference type="Pfam" id="PF13545">
    <property type="entry name" value="HTH_Crp_2"/>
    <property type="match status" value="1"/>
</dbReference>
<dbReference type="SMART" id="SM00419">
    <property type="entry name" value="HTH_CRP"/>
    <property type="match status" value="1"/>
</dbReference>
<dbReference type="Pfam" id="PF00027">
    <property type="entry name" value="cNMP_binding"/>
    <property type="match status" value="1"/>
</dbReference>
<dbReference type="InterPro" id="IPR014710">
    <property type="entry name" value="RmlC-like_jellyroll"/>
</dbReference>
<keyword evidence="1" id="KW-0805">Transcription regulation</keyword>
<evidence type="ECO:0000259" key="5">
    <source>
        <dbReference type="PROSITE" id="PS51063"/>
    </source>
</evidence>
<evidence type="ECO:0000259" key="4">
    <source>
        <dbReference type="PROSITE" id="PS50042"/>
    </source>
</evidence>
<dbReference type="GO" id="GO:0016301">
    <property type="term" value="F:kinase activity"/>
    <property type="evidence" value="ECO:0007669"/>
    <property type="project" value="UniProtKB-KW"/>
</dbReference>
<evidence type="ECO:0000256" key="2">
    <source>
        <dbReference type="ARBA" id="ARBA00023125"/>
    </source>
</evidence>
<dbReference type="InterPro" id="IPR050397">
    <property type="entry name" value="Env_Response_Regulators"/>
</dbReference>
<gene>
    <name evidence="6" type="ORF">SAMN02745178_01070</name>
</gene>
<dbReference type="InterPro" id="IPR012318">
    <property type="entry name" value="HTH_CRP"/>
</dbReference>
<protein>
    <submittedName>
        <fullName evidence="6">cAMP-binding domain of CRP or a regulatory subunit of cAMP-dependent protein kinases</fullName>
    </submittedName>
</protein>
<keyword evidence="6" id="KW-0808">Transferase</keyword>
<name>A0A1T4WWB5_9FIRM</name>
<sequence>MDYTPYYETMRRTSLLRGMTDAELDTLMACFAPRVRRYAKGELLLMAGYETHEVGLVLEGAITASKPLADGSTVVMARMGPGGVFADVLAGGRSRSPVNVSAAEACLALYLPCEALLRPCAALHSAHLKLLQNWLETISDKYFALDRRLELICCKSLRGRICMWLLEQRERCGADTFSTAMTRTELAAFLNCDRSALSRELSRMQEEGLIELFRGSFKLPDPERLHAACPQF</sequence>